<dbReference type="Proteomes" id="UP000257109">
    <property type="component" value="Unassembled WGS sequence"/>
</dbReference>
<evidence type="ECO:0000256" key="1">
    <source>
        <dbReference type="ARBA" id="ARBA00022679"/>
    </source>
</evidence>
<dbReference type="EMBL" id="QJKJ01001728">
    <property type="protein sequence ID" value="RDY06197.1"/>
    <property type="molecule type" value="Genomic_DNA"/>
</dbReference>
<evidence type="ECO:0000313" key="9">
    <source>
        <dbReference type="Proteomes" id="UP000257109"/>
    </source>
</evidence>
<dbReference type="Pfam" id="PF17917">
    <property type="entry name" value="RT_RNaseH"/>
    <property type="match status" value="1"/>
</dbReference>
<comment type="caution">
    <text evidence="8">The sequence shown here is derived from an EMBL/GenBank/DDBJ whole genome shotgun (WGS) entry which is preliminary data.</text>
</comment>
<evidence type="ECO:0000259" key="7">
    <source>
        <dbReference type="Pfam" id="PF17917"/>
    </source>
</evidence>
<keyword evidence="2" id="KW-0548">Nucleotidyltransferase</keyword>
<reference evidence="8" key="1">
    <citation type="submission" date="2018-05" db="EMBL/GenBank/DDBJ databases">
        <title>Draft genome of Mucuna pruriens seed.</title>
        <authorList>
            <person name="Nnadi N.E."/>
            <person name="Vos R."/>
            <person name="Hasami M.H."/>
            <person name="Devisetty U.K."/>
            <person name="Aguiy J.C."/>
        </authorList>
    </citation>
    <scope>NUCLEOTIDE SEQUENCE [LARGE SCALE GENOMIC DNA]</scope>
    <source>
        <strain evidence="8">JCA_2017</strain>
    </source>
</reference>
<feature type="domain" description="Reverse transcriptase RNase H-like" evidence="7">
    <location>
        <begin position="1"/>
        <end position="46"/>
    </location>
</feature>
<evidence type="ECO:0000313" key="8">
    <source>
        <dbReference type="EMBL" id="RDY06197.1"/>
    </source>
</evidence>
<gene>
    <name evidence="8" type="primary">pol</name>
    <name evidence="8" type="ORF">CR513_09859</name>
</gene>
<keyword evidence="5" id="KW-0378">Hydrolase</keyword>
<dbReference type="AlphaFoldDB" id="A0A371HTW2"/>
<name>A0A371HTW2_MUCPR</name>
<sequence>MNSAQLNYTNTKKELLAIIFALDKFCSYLLGSKIIIFSNHEALQCEAETNSGMLLLQEFDIKIKDKKSVENSMVDHLSRIEKESDPMSIRDDFPDQ</sequence>
<protein>
    <submittedName>
        <fullName evidence="8">Retrovirus-related Pol polyprotein</fullName>
    </submittedName>
</protein>
<evidence type="ECO:0000256" key="5">
    <source>
        <dbReference type="ARBA" id="ARBA00022801"/>
    </source>
</evidence>
<proteinExistence type="predicted"/>
<dbReference type="SUPFAM" id="SSF56672">
    <property type="entry name" value="DNA/RNA polymerases"/>
    <property type="match status" value="1"/>
</dbReference>
<dbReference type="OrthoDB" id="10055717at2759"/>
<feature type="non-terminal residue" evidence="8">
    <location>
        <position position="1"/>
    </location>
</feature>
<keyword evidence="1" id="KW-0808">Transferase</keyword>
<evidence type="ECO:0000256" key="4">
    <source>
        <dbReference type="ARBA" id="ARBA00022759"/>
    </source>
</evidence>
<dbReference type="PANTHER" id="PTHR34072:SF57">
    <property type="entry name" value="RNA-DIRECTED DNA POLYMERASE"/>
    <property type="match status" value="1"/>
</dbReference>
<keyword evidence="9" id="KW-1185">Reference proteome</keyword>
<keyword evidence="6" id="KW-0695">RNA-directed DNA polymerase</keyword>
<organism evidence="8 9">
    <name type="scientific">Mucuna pruriens</name>
    <name type="common">Velvet bean</name>
    <name type="synonym">Dolichos pruriens</name>
    <dbReference type="NCBI Taxonomy" id="157652"/>
    <lineage>
        <taxon>Eukaryota</taxon>
        <taxon>Viridiplantae</taxon>
        <taxon>Streptophyta</taxon>
        <taxon>Embryophyta</taxon>
        <taxon>Tracheophyta</taxon>
        <taxon>Spermatophyta</taxon>
        <taxon>Magnoliopsida</taxon>
        <taxon>eudicotyledons</taxon>
        <taxon>Gunneridae</taxon>
        <taxon>Pentapetalae</taxon>
        <taxon>rosids</taxon>
        <taxon>fabids</taxon>
        <taxon>Fabales</taxon>
        <taxon>Fabaceae</taxon>
        <taxon>Papilionoideae</taxon>
        <taxon>50 kb inversion clade</taxon>
        <taxon>NPAAA clade</taxon>
        <taxon>indigoferoid/millettioid clade</taxon>
        <taxon>Phaseoleae</taxon>
        <taxon>Mucuna</taxon>
    </lineage>
</organism>
<keyword evidence="3" id="KW-0540">Nuclease</keyword>
<dbReference type="GO" id="GO:0004519">
    <property type="term" value="F:endonuclease activity"/>
    <property type="evidence" value="ECO:0007669"/>
    <property type="project" value="UniProtKB-KW"/>
</dbReference>
<dbReference type="PANTHER" id="PTHR34072">
    <property type="entry name" value="ENZYMATIC POLYPROTEIN-RELATED"/>
    <property type="match status" value="1"/>
</dbReference>
<keyword evidence="4" id="KW-0255">Endonuclease</keyword>
<dbReference type="GO" id="GO:0016787">
    <property type="term" value="F:hydrolase activity"/>
    <property type="evidence" value="ECO:0007669"/>
    <property type="project" value="UniProtKB-KW"/>
</dbReference>
<dbReference type="InterPro" id="IPR043502">
    <property type="entry name" value="DNA/RNA_pol_sf"/>
</dbReference>
<dbReference type="GO" id="GO:0003964">
    <property type="term" value="F:RNA-directed DNA polymerase activity"/>
    <property type="evidence" value="ECO:0007669"/>
    <property type="project" value="UniProtKB-KW"/>
</dbReference>
<evidence type="ECO:0000256" key="6">
    <source>
        <dbReference type="ARBA" id="ARBA00022918"/>
    </source>
</evidence>
<accession>A0A371HTW2</accession>
<dbReference type="InterPro" id="IPR041373">
    <property type="entry name" value="RT_RNaseH"/>
</dbReference>
<evidence type="ECO:0000256" key="2">
    <source>
        <dbReference type="ARBA" id="ARBA00022695"/>
    </source>
</evidence>
<evidence type="ECO:0000256" key="3">
    <source>
        <dbReference type="ARBA" id="ARBA00022722"/>
    </source>
</evidence>